<dbReference type="Gene3D" id="1.10.260.40">
    <property type="entry name" value="lambda repressor-like DNA-binding domains"/>
    <property type="match status" value="1"/>
</dbReference>
<evidence type="ECO:0000259" key="1">
    <source>
        <dbReference type="PROSITE" id="PS50943"/>
    </source>
</evidence>
<proteinExistence type="predicted"/>
<dbReference type="Proteomes" id="UP000182744">
    <property type="component" value="Unassembled WGS sequence"/>
</dbReference>
<keyword evidence="3" id="KW-1185">Reference proteome</keyword>
<dbReference type="EMBL" id="FNAU01000016">
    <property type="protein sequence ID" value="SDE61008.1"/>
    <property type="molecule type" value="Genomic_DNA"/>
</dbReference>
<dbReference type="PROSITE" id="PS50943">
    <property type="entry name" value="HTH_CROC1"/>
    <property type="match status" value="1"/>
</dbReference>
<organism evidence="2 3">
    <name type="scientific">Actinobaculum suis</name>
    <dbReference type="NCBI Taxonomy" id="1657"/>
    <lineage>
        <taxon>Bacteria</taxon>
        <taxon>Bacillati</taxon>
        <taxon>Actinomycetota</taxon>
        <taxon>Actinomycetes</taxon>
        <taxon>Actinomycetales</taxon>
        <taxon>Actinomycetaceae</taxon>
        <taxon>Actinobaculum</taxon>
    </lineage>
</organism>
<dbReference type="CDD" id="cd00093">
    <property type="entry name" value="HTH_XRE"/>
    <property type="match status" value="1"/>
</dbReference>
<gene>
    <name evidence="2" type="ORF">SAMN05421878_11632</name>
</gene>
<protein>
    <submittedName>
        <fullName evidence="2">DNA-binding transcriptional regulator, XRE-family HTH domain</fullName>
    </submittedName>
</protein>
<feature type="domain" description="HTH cro/C1-type" evidence="1">
    <location>
        <begin position="115"/>
        <end position="177"/>
    </location>
</feature>
<dbReference type="SUPFAM" id="SSF47413">
    <property type="entry name" value="lambda repressor-like DNA-binding domains"/>
    <property type="match status" value="1"/>
</dbReference>
<dbReference type="InterPro" id="IPR001387">
    <property type="entry name" value="Cro/C1-type_HTH"/>
</dbReference>
<dbReference type="GO" id="GO:0003677">
    <property type="term" value="F:DNA binding"/>
    <property type="evidence" value="ECO:0007669"/>
    <property type="project" value="UniProtKB-KW"/>
</dbReference>
<dbReference type="AlphaFoldDB" id="A0A1G7EBH8"/>
<keyword evidence="2" id="KW-0238">DNA-binding</keyword>
<dbReference type="InterPro" id="IPR010982">
    <property type="entry name" value="Lambda_DNA-bd_dom_sf"/>
</dbReference>
<dbReference type="Pfam" id="PF12844">
    <property type="entry name" value="HTH_19"/>
    <property type="match status" value="1"/>
</dbReference>
<accession>A0A1G7EBH8</accession>
<dbReference type="SMART" id="SM00530">
    <property type="entry name" value="HTH_XRE"/>
    <property type="match status" value="1"/>
</dbReference>
<sequence>MLGAPVVLGAALVIGTAPVLGVAVTMGVPSASDTSPLLDVPPALGAVYARGSAPRAAAVHFCEQIMRIAYSAAKSWVYPAECWVCPAEIRGVREEAWRGNSWVDYQVAKQLARTVRSRRKQLGLTQDELARRAELDRTTVQALEAGKSDLKNNRNANPKTQTLLHLAEALQMPIGDLLAGAETSFAKRPDRREPHMY</sequence>
<reference evidence="3" key="1">
    <citation type="submission" date="2016-10" db="EMBL/GenBank/DDBJ databases">
        <authorList>
            <person name="Varghese N."/>
        </authorList>
    </citation>
    <scope>NUCLEOTIDE SEQUENCE [LARGE SCALE GENOMIC DNA]</scope>
    <source>
        <strain evidence="3">DSM 20639</strain>
    </source>
</reference>
<evidence type="ECO:0000313" key="2">
    <source>
        <dbReference type="EMBL" id="SDE61008.1"/>
    </source>
</evidence>
<evidence type="ECO:0000313" key="3">
    <source>
        <dbReference type="Proteomes" id="UP000182744"/>
    </source>
</evidence>
<name>A0A1G7EBH8_9ACTO</name>